<name>A0ABV9RQJ7_9PSEU</name>
<dbReference type="EMBL" id="JBHSIM010000050">
    <property type="protein sequence ID" value="MFC4835627.1"/>
    <property type="molecule type" value="Genomic_DNA"/>
</dbReference>
<evidence type="ECO:0000313" key="2">
    <source>
        <dbReference type="Proteomes" id="UP001595909"/>
    </source>
</evidence>
<comment type="caution">
    <text evidence="1">The sequence shown here is derived from an EMBL/GenBank/DDBJ whole genome shotgun (WGS) entry which is preliminary data.</text>
</comment>
<evidence type="ECO:0000313" key="1">
    <source>
        <dbReference type="EMBL" id="MFC4835627.1"/>
    </source>
</evidence>
<proteinExistence type="predicted"/>
<gene>
    <name evidence="1" type="ORF">ACFPEL_24680</name>
</gene>
<dbReference type="RefSeq" id="WP_274189484.1">
    <property type="nucleotide sequence ID" value="NZ_BAABHN010000050.1"/>
</dbReference>
<accession>A0ABV9RQJ7</accession>
<sequence length="124" mass="12448">MSDTVGFTAVHCGAAGCPHHQRPAPDAEAVGDALRGAVRRCPHGVLVRASCLTATACGHGTAPVGAGALVLVQPCDHERTPTCPAVMAGPLHEPADVDDLCSWLAAGAADPLPPHLDAVSPPGR</sequence>
<reference evidence="2" key="1">
    <citation type="journal article" date="2019" name="Int. J. Syst. Evol. Microbiol.">
        <title>The Global Catalogue of Microorganisms (GCM) 10K type strain sequencing project: providing services to taxonomists for standard genome sequencing and annotation.</title>
        <authorList>
            <consortium name="The Broad Institute Genomics Platform"/>
            <consortium name="The Broad Institute Genome Sequencing Center for Infectious Disease"/>
            <person name="Wu L."/>
            <person name="Ma J."/>
        </authorList>
    </citation>
    <scope>NUCLEOTIDE SEQUENCE [LARGE SCALE GENOMIC DNA]</scope>
    <source>
        <strain evidence="2">CCUG 50347</strain>
    </source>
</reference>
<dbReference type="Proteomes" id="UP001595909">
    <property type="component" value="Unassembled WGS sequence"/>
</dbReference>
<keyword evidence="2" id="KW-1185">Reference proteome</keyword>
<organism evidence="1 2">
    <name type="scientific">Actinomycetospora chibensis</name>
    <dbReference type="NCBI Taxonomy" id="663606"/>
    <lineage>
        <taxon>Bacteria</taxon>
        <taxon>Bacillati</taxon>
        <taxon>Actinomycetota</taxon>
        <taxon>Actinomycetes</taxon>
        <taxon>Pseudonocardiales</taxon>
        <taxon>Pseudonocardiaceae</taxon>
        <taxon>Actinomycetospora</taxon>
    </lineage>
</organism>
<protein>
    <submittedName>
        <fullName evidence="1">Uncharacterized protein</fullName>
    </submittedName>
</protein>